<evidence type="ECO:0000256" key="5">
    <source>
        <dbReference type="ARBA" id="ARBA00022989"/>
    </source>
</evidence>
<feature type="transmembrane region" description="Helical" evidence="7">
    <location>
        <begin position="201"/>
        <end position="223"/>
    </location>
</feature>
<keyword evidence="5 7" id="KW-1133">Transmembrane helix</keyword>
<dbReference type="RefSeq" id="WP_328015801.1">
    <property type="nucleotide sequence ID" value="NZ_JARTFS010000018.1"/>
</dbReference>
<evidence type="ECO:0000256" key="7">
    <source>
        <dbReference type="RuleBase" id="RU363032"/>
    </source>
</evidence>
<evidence type="ECO:0000256" key="4">
    <source>
        <dbReference type="ARBA" id="ARBA00022692"/>
    </source>
</evidence>
<keyword evidence="10" id="KW-1185">Reference proteome</keyword>
<dbReference type="NCBIfam" id="TIGR01726">
    <property type="entry name" value="HEQRo_perm_3TM"/>
    <property type="match status" value="1"/>
</dbReference>
<evidence type="ECO:0000256" key="1">
    <source>
        <dbReference type="ARBA" id="ARBA00004651"/>
    </source>
</evidence>
<reference evidence="9 10" key="1">
    <citation type="submission" date="2023-03" db="EMBL/GenBank/DDBJ databases">
        <title>Bacillus Genome Sequencing.</title>
        <authorList>
            <person name="Dunlap C."/>
        </authorList>
    </citation>
    <scope>NUCLEOTIDE SEQUENCE [LARGE SCALE GENOMIC DNA]</scope>
    <source>
        <strain evidence="9 10">NRS-1717</strain>
    </source>
</reference>
<evidence type="ECO:0000256" key="2">
    <source>
        <dbReference type="ARBA" id="ARBA00022448"/>
    </source>
</evidence>
<organism evidence="9 10">
    <name type="scientific">Metabacillus fastidiosus</name>
    <dbReference type="NCBI Taxonomy" id="1458"/>
    <lineage>
        <taxon>Bacteria</taxon>
        <taxon>Bacillati</taxon>
        <taxon>Bacillota</taxon>
        <taxon>Bacilli</taxon>
        <taxon>Bacillales</taxon>
        <taxon>Bacillaceae</taxon>
        <taxon>Metabacillus</taxon>
    </lineage>
</organism>
<dbReference type="EMBL" id="JARTFS010000018">
    <property type="protein sequence ID" value="MED4403586.1"/>
    <property type="molecule type" value="Genomic_DNA"/>
</dbReference>
<feature type="transmembrane region" description="Helical" evidence="7">
    <location>
        <begin position="154"/>
        <end position="181"/>
    </location>
</feature>
<feature type="transmembrane region" description="Helical" evidence="7">
    <location>
        <begin position="55"/>
        <end position="78"/>
    </location>
</feature>
<name>A0ABU6P5Z2_9BACI</name>
<keyword evidence="4 7" id="KW-0812">Transmembrane</keyword>
<comment type="similarity">
    <text evidence="7">Belongs to the binding-protein-dependent transport system permease family.</text>
</comment>
<dbReference type="Pfam" id="PF00528">
    <property type="entry name" value="BPD_transp_1"/>
    <property type="match status" value="1"/>
</dbReference>
<dbReference type="PROSITE" id="PS50928">
    <property type="entry name" value="ABC_TM1"/>
    <property type="match status" value="1"/>
</dbReference>
<dbReference type="SUPFAM" id="SSF161098">
    <property type="entry name" value="MetI-like"/>
    <property type="match status" value="1"/>
</dbReference>
<dbReference type="InterPro" id="IPR000515">
    <property type="entry name" value="MetI-like"/>
</dbReference>
<protein>
    <submittedName>
        <fullName evidence="9">Amino acid ABC transporter permease</fullName>
    </submittedName>
</protein>
<dbReference type="InterPro" id="IPR035906">
    <property type="entry name" value="MetI-like_sf"/>
</dbReference>
<dbReference type="PANTHER" id="PTHR30614">
    <property type="entry name" value="MEMBRANE COMPONENT OF AMINO ACID ABC TRANSPORTER"/>
    <property type="match status" value="1"/>
</dbReference>
<proteinExistence type="inferred from homology"/>
<evidence type="ECO:0000313" key="9">
    <source>
        <dbReference type="EMBL" id="MED4403586.1"/>
    </source>
</evidence>
<dbReference type="InterPro" id="IPR010065">
    <property type="entry name" value="AA_ABC_transptr_permease_3TM"/>
</dbReference>
<keyword evidence="2 7" id="KW-0813">Transport</keyword>
<accession>A0ABU6P5Z2</accession>
<dbReference type="PANTHER" id="PTHR30614:SF43">
    <property type="entry name" value="L-CYSTINE TRANSPORT SYSTEM PERMEASE PROTEIN TCYM"/>
    <property type="match status" value="1"/>
</dbReference>
<sequence length="234" mass="26008">MVIDVPFIFTAFMEIIKALPLTLMITIVPLIIGFGIGLFVAAIRMNKVRYIYRIADFYVSFLRGTPILLHIMIIYLGIPMVYDQLANYYGWGLKSNSIPVVIFIIIAFSLNAGAYMSETIRSGILAVNKGQAEAAYSIGMTQLQTIKRIVFPQAIVAIIPNLCNIFIGFLHASSIAFIISIKELNGAANIIASNNLKFLEAYIAAAIIYWILTIISEQISALLEKQFLVYERGV</sequence>
<dbReference type="CDD" id="cd06261">
    <property type="entry name" value="TM_PBP2"/>
    <property type="match status" value="1"/>
</dbReference>
<gene>
    <name evidence="9" type="ORF">P9271_19950</name>
</gene>
<evidence type="ECO:0000256" key="3">
    <source>
        <dbReference type="ARBA" id="ARBA00022475"/>
    </source>
</evidence>
<dbReference type="Proteomes" id="UP001342826">
    <property type="component" value="Unassembled WGS sequence"/>
</dbReference>
<feature type="transmembrane region" description="Helical" evidence="7">
    <location>
        <begin position="98"/>
        <end position="116"/>
    </location>
</feature>
<comment type="caution">
    <text evidence="9">The sequence shown here is derived from an EMBL/GenBank/DDBJ whole genome shotgun (WGS) entry which is preliminary data.</text>
</comment>
<keyword evidence="3" id="KW-1003">Cell membrane</keyword>
<evidence type="ECO:0000259" key="8">
    <source>
        <dbReference type="PROSITE" id="PS50928"/>
    </source>
</evidence>
<dbReference type="InterPro" id="IPR043429">
    <property type="entry name" value="ArtM/GltK/GlnP/TcyL/YhdX-like"/>
</dbReference>
<feature type="domain" description="ABC transmembrane type-1" evidence="8">
    <location>
        <begin position="19"/>
        <end position="220"/>
    </location>
</feature>
<keyword evidence="6 7" id="KW-0472">Membrane</keyword>
<evidence type="ECO:0000256" key="6">
    <source>
        <dbReference type="ARBA" id="ARBA00023136"/>
    </source>
</evidence>
<dbReference type="Gene3D" id="1.10.3720.10">
    <property type="entry name" value="MetI-like"/>
    <property type="match status" value="1"/>
</dbReference>
<feature type="transmembrane region" description="Helical" evidence="7">
    <location>
        <begin position="20"/>
        <end position="43"/>
    </location>
</feature>
<comment type="subcellular location">
    <subcellularLocation>
        <location evidence="1 7">Cell membrane</location>
        <topology evidence="1 7">Multi-pass membrane protein</topology>
    </subcellularLocation>
</comment>
<evidence type="ECO:0000313" key="10">
    <source>
        <dbReference type="Proteomes" id="UP001342826"/>
    </source>
</evidence>